<evidence type="ECO:0000313" key="3">
    <source>
        <dbReference type="Proteomes" id="UP000277671"/>
    </source>
</evidence>
<feature type="domain" description="NAD(P)-binding" evidence="1">
    <location>
        <begin position="7"/>
        <end position="92"/>
    </location>
</feature>
<protein>
    <submittedName>
        <fullName evidence="2">Nucleoside-diphosphate-sugar epimerase</fullName>
    </submittedName>
</protein>
<reference evidence="2 3" key="1">
    <citation type="submission" date="2018-10" db="EMBL/GenBank/DDBJ databases">
        <title>Sequencing the genomes of 1000 actinobacteria strains.</title>
        <authorList>
            <person name="Klenk H.-P."/>
        </authorList>
    </citation>
    <scope>NUCLEOTIDE SEQUENCE [LARGE SCALE GENOMIC DNA]</scope>
    <source>
        <strain evidence="2 3">DSM 45175</strain>
    </source>
</reference>
<keyword evidence="3" id="KW-1185">Reference proteome</keyword>
<dbReference type="OrthoDB" id="9787292at2"/>
<dbReference type="RefSeq" id="WP_121156389.1">
    <property type="nucleotide sequence ID" value="NZ_RBKT01000001.1"/>
</dbReference>
<accession>A0A495JFH8</accession>
<dbReference type="InterPro" id="IPR051783">
    <property type="entry name" value="NAD(P)-dependent_oxidoreduct"/>
</dbReference>
<name>A0A495JFH8_9ACTN</name>
<dbReference type="Proteomes" id="UP000277671">
    <property type="component" value="Unassembled WGS sequence"/>
</dbReference>
<sequence length="295" mass="30672">MRILLAGATGYLGSAVLPALLLDGHQVTAIAGSDDALAVLTAAGASAIRGDITDSALLSRAAQDVDGVIHLFAPGGQVTDALDNAVVSGVLAGLEGSGKPYIHSAGMWVHGSGILDEDSPFDPPELTAWRPGIVERVRAASGIRNVVVSPAIVYGHGSGVVRMIIDGPQVTEPEPTLLFPGSGDQHWTSIHIDDLATFYSAALMRAAPGSYYIAASGDNPTMREIATAASHTLGLGGRVAPEPAEATRRRLGLIEGAFRLDQQASGERGRRDLDWKPIGPSLLDEITTGSYARRV</sequence>
<dbReference type="Pfam" id="PF13460">
    <property type="entry name" value="NAD_binding_10"/>
    <property type="match status" value="1"/>
</dbReference>
<dbReference type="SUPFAM" id="SSF51735">
    <property type="entry name" value="NAD(P)-binding Rossmann-fold domains"/>
    <property type="match status" value="1"/>
</dbReference>
<dbReference type="Gene3D" id="3.40.50.720">
    <property type="entry name" value="NAD(P)-binding Rossmann-like Domain"/>
    <property type="match status" value="1"/>
</dbReference>
<dbReference type="EMBL" id="RBKT01000001">
    <property type="protein sequence ID" value="RKR87643.1"/>
    <property type="molecule type" value="Genomic_DNA"/>
</dbReference>
<dbReference type="GO" id="GO:0005737">
    <property type="term" value="C:cytoplasm"/>
    <property type="evidence" value="ECO:0007669"/>
    <property type="project" value="TreeGrafter"/>
</dbReference>
<comment type="caution">
    <text evidence="2">The sequence shown here is derived from an EMBL/GenBank/DDBJ whole genome shotgun (WGS) entry which is preliminary data.</text>
</comment>
<evidence type="ECO:0000313" key="2">
    <source>
        <dbReference type="EMBL" id="RKR87643.1"/>
    </source>
</evidence>
<organism evidence="2 3">
    <name type="scientific">Micromonospora pisi</name>
    <dbReference type="NCBI Taxonomy" id="589240"/>
    <lineage>
        <taxon>Bacteria</taxon>
        <taxon>Bacillati</taxon>
        <taxon>Actinomycetota</taxon>
        <taxon>Actinomycetes</taxon>
        <taxon>Micromonosporales</taxon>
        <taxon>Micromonosporaceae</taxon>
        <taxon>Micromonospora</taxon>
    </lineage>
</organism>
<dbReference type="InterPro" id="IPR016040">
    <property type="entry name" value="NAD(P)-bd_dom"/>
</dbReference>
<dbReference type="GO" id="GO:0004029">
    <property type="term" value="F:aldehyde dehydrogenase (NAD+) activity"/>
    <property type="evidence" value="ECO:0007669"/>
    <property type="project" value="TreeGrafter"/>
</dbReference>
<proteinExistence type="predicted"/>
<dbReference type="AlphaFoldDB" id="A0A495JFH8"/>
<dbReference type="InterPro" id="IPR036291">
    <property type="entry name" value="NAD(P)-bd_dom_sf"/>
</dbReference>
<gene>
    <name evidence="2" type="ORF">BDK92_1935</name>
</gene>
<evidence type="ECO:0000259" key="1">
    <source>
        <dbReference type="Pfam" id="PF13460"/>
    </source>
</evidence>
<dbReference type="PANTHER" id="PTHR48079:SF6">
    <property type="entry name" value="NAD(P)-BINDING DOMAIN-CONTAINING PROTEIN-RELATED"/>
    <property type="match status" value="1"/>
</dbReference>
<dbReference type="PANTHER" id="PTHR48079">
    <property type="entry name" value="PROTEIN YEEZ"/>
    <property type="match status" value="1"/>
</dbReference>